<proteinExistence type="predicted"/>
<feature type="chain" id="PRO_5011722836" evidence="1">
    <location>
        <begin position="19"/>
        <end position="221"/>
    </location>
</feature>
<accession>A0A1I6MCR7</accession>
<dbReference type="InterPro" id="IPR036514">
    <property type="entry name" value="SGNH_hydro_sf"/>
</dbReference>
<evidence type="ECO:0000259" key="2">
    <source>
        <dbReference type="Pfam" id="PF13472"/>
    </source>
</evidence>
<dbReference type="InterPro" id="IPR013830">
    <property type="entry name" value="SGNH_hydro"/>
</dbReference>
<dbReference type="RefSeq" id="WP_175528982.1">
    <property type="nucleotide sequence ID" value="NZ_FOZL01000001.1"/>
</dbReference>
<keyword evidence="1" id="KW-0732">Signal</keyword>
<organism evidence="3 4">
    <name type="scientific">Granulicella pectinivorans</name>
    <dbReference type="NCBI Taxonomy" id="474950"/>
    <lineage>
        <taxon>Bacteria</taxon>
        <taxon>Pseudomonadati</taxon>
        <taxon>Acidobacteriota</taxon>
        <taxon>Terriglobia</taxon>
        <taxon>Terriglobales</taxon>
        <taxon>Acidobacteriaceae</taxon>
        <taxon>Granulicella</taxon>
    </lineage>
</organism>
<feature type="signal peptide" evidence="1">
    <location>
        <begin position="1"/>
        <end position="18"/>
    </location>
</feature>
<dbReference type="InterPro" id="IPR051532">
    <property type="entry name" value="Ester_Hydrolysis_Enzymes"/>
</dbReference>
<protein>
    <submittedName>
        <fullName evidence="3">Lysophospholipase L1</fullName>
    </submittedName>
</protein>
<sequence>MKRIGLVMVLLLACPGWAAGVRVVNAGIAGQNSAEGRARFAHDVLEEKPSVLLLYFGVNDLANEPKFLPVEQYVANMAWMIDEARAHGIVVVVSTIQHVDAVKVMTRHKAESFGDEGVNGKVDRYNRALLAMLREKKVAVADFQRKLDAVGGPTAAWSTDGTHLTVKGYELLAQTFLRAMPRVVSGTVVCLGDSLTYGVPWRTKERDSVETYPAQLERMLR</sequence>
<dbReference type="GO" id="GO:0016788">
    <property type="term" value="F:hydrolase activity, acting on ester bonds"/>
    <property type="evidence" value="ECO:0007669"/>
    <property type="project" value="UniProtKB-ARBA"/>
</dbReference>
<feature type="domain" description="SGNH hydrolase-type esterase" evidence="2">
    <location>
        <begin position="20"/>
        <end position="171"/>
    </location>
</feature>
<dbReference type="Pfam" id="PF13472">
    <property type="entry name" value="Lipase_GDSL_2"/>
    <property type="match status" value="1"/>
</dbReference>
<gene>
    <name evidence="3" type="ORF">SAMN05421771_2293</name>
</gene>
<dbReference type="Proteomes" id="UP000199024">
    <property type="component" value="Unassembled WGS sequence"/>
</dbReference>
<reference evidence="3 4" key="1">
    <citation type="submission" date="2016-10" db="EMBL/GenBank/DDBJ databases">
        <authorList>
            <person name="de Groot N.N."/>
        </authorList>
    </citation>
    <scope>NUCLEOTIDE SEQUENCE [LARGE SCALE GENOMIC DNA]</scope>
    <source>
        <strain evidence="3 4">DSM 21001</strain>
    </source>
</reference>
<dbReference type="SUPFAM" id="SSF52266">
    <property type="entry name" value="SGNH hydrolase"/>
    <property type="match status" value="1"/>
</dbReference>
<dbReference type="AlphaFoldDB" id="A0A1I6MCR7"/>
<evidence type="ECO:0000313" key="3">
    <source>
        <dbReference type="EMBL" id="SFS13397.1"/>
    </source>
</evidence>
<dbReference type="Gene3D" id="3.40.50.1110">
    <property type="entry name" value="SGNH hydrolase"/>
    <property type="match status" value="1"/>
</dbReference>
<evidence type="ECO:0000256" key="1">
    <source>
        <dbReference type="SAM" id="SignalP"/>
    </source>
</evidence>
<dbReference type="PANTHER" id="PTHR30383">
    <property type="entry name" value="THIOESTERASE 1/PROTEASE 1/LYSOPHOSPHOLIPASE L1"/>
    <property type="match status" value="1"/>
</dbReference>
<keyword evidence="4" id="KW-1185">Reference proteome</keyword>
<dbReference type="STRING" id="474950.SAMN05421771_2293"/>
<dbReference type="EMBL" id="FOZL01000001">
    <property type="protein sequence ID" value="SFS13397.1"/>
    <property type="molecule type" value="Genomic_DNA"/>
</dbReference>
<name>A0A1I6MCR7_9BACT</name>
<evidence type="ECO:0000313" key="4">
    <source>
        <dbReference type="Proteomes" id="UP000199024"/>
    </source>
</evidence>